<evidence type="ECO:0000256" key="7">
    <source>
        <dbReference type="ARBA" id="ARBA00047715"/>
    </source>
</evidence>
<reference evidence="11 12" key="1">
    <citation type="submission" date="2014-05" db="EMBL/GenBank/DDBJ databases">
        <title>ATOL: Assembling a taxonomically balanced genome-scale reconstruction of the evolutionary history of the Enterobacteriaceae.</title>
        <authorList>
            <person name="Plunkett G.III."/>
            <person name="Neeno-Eckwall E.C."/>
            <person name="Glasner J.D."/>
            <person name="Perna N.T."/>
        </authorList>
    </citation>
    <scope>NUCLEOTIDE SEQUENCE [LARGE SCALE GENOMIC DNA]</scope>
    <source>
        <strain evidence="11 12">ATCC 33301</strain>
    </source>
</reference>
<feature type="binding site" evidence="8">
    <location>
        <position position="133"/>
    </location>
    <ligand>
        <name>substrate</name>
    </ligand>
</feature>
<feature type="binding site" evidence="8">
    <location>
        <position position="207"/>
    </location>
    <ligand>
        <name>pyridoxal 5'-phosphate</name>
        <dbReference type="ChEBI" id="CHEBI:597326"/>
    </ligand>
</feature>
<dbReference type="Pfam" id="PF00155">
    <property type="entry name" value="Aminotran_1_2"/>
    <property type="match status" value="1"/>
</dbReference>
<keyword evidence="12" id="KW-1185">Reference proteome</keyword>
<sequence>MSWQQRLTQELQQQRNAGLWRTRLPVTPLAGGRVRAGETEFHHFSSNDYLGLSHHPEIISAWQQGLSRWGAGAGASGHVTGHTPVHQQLEETLAGWLGFPQALLFQSGFAANQALVFSLAQATDRLLADKLMHASFLEAAHLSPANLRRFRHNSLSSLTQLLRSSCDGESLIVTEGVFSMDGDQAPLAALRQLADRSGSWLVVDDAHGFGVCGPQGRGSCSQQQIRPDILVVTFGKAAGISGAAILCGPELADYLRQKARHLIYSTAMPPAQAVAIDTALRLVAGGDELREKLQQNIACFRQLAADLPWALAPSESAIQPLIIGDNQAAQQLAMTLRRGGVWVNAIRPPTVPAGSARLRITLSAAHQPEQIRQLAEQLYAAAR</sequence>
<feature type="binding site" evidence="8">
    <location>
        <begin position="108"/>
        <end position="109"/>
    </location>
    <ligand>
        <name>pyridoxal 5'-phosphate</name>
        <dbReference type="ChEBI" id="CHEBI:597326"/>
    </ligand>
</feature>
<dbReference type="InterPro" id="IPR050087">
    <property type="entry name" value="AON_synthase_class-II"/>
</dbReference>
<feature type="domain" description="Aminotransferase class I/classII large" evidence="10">
    <location>
        <begin position="43"/>
        <end position="378"/>
    </location>
</feature>
<dbReference type="EC" id="2.3.1.47" evidence="8"/>
<dbReference type="SUPFAM" id="SSF53383">
    <property type="entry name" value="PLP-dependent transferases"/>
    <property type="match status" value="1"/>
</dbReference>
<dbReference type="RefSeq" id="WP_025902926.1">
    <property type="nucleotide sequence ID" value="NZ_ATMJ01000033.1"/>
</dbReference>
<comment type="function">
    <text evidence="8">Catalyzes the decarboxylative condensation of pimeloyl-[acyl-carrier protein] and L-alanine to produce 8-amino-7-oxononanoate (AON), [acyl-carrier protein], and carbon dioxide.</text>
</comment>
<evidence type="ECO:0000256" key="3">
    <source>
        <dbReference type="ARBA" id="ARBA00011738"/>
    </source>
</evidence>
<dbReference type="InterPro" id="IPR004839">
    <property type="entry name" value="Aminotransferase_I/II_large"/>
</dbReference>
<dbReference type="InterPro" id="IPR015424">
    <property type="entry name" value="PyrdxlP-dep_Trfase"/>
</dbReference>
<comment type="subunit">
    <text evidence="3 8">Homodimer.</text>
</comment>
<evidence type="ECO:0000313" key="11">
    <source>
        <dbReference type="EMBL" id="KFD18080.1"/>
    </source>
</evidence>
<dbReference type="UniPathway" id="UPA00078"/>
<feature type="binding site" evidence="8">
    <location>
        <position position="21"/>
    </location>
    <ligand>
        <name>substrate</name>
    </ligand>
</feature>
<feature type="binding site" evidence="8">
    <location>
        <position position="350"/>
    </location>
    <ligand>
        <name>substrate</name>
    </ligand>
</feature>
<evidence type="ECO:0000256" key="9">
    <source>
        <dbReference type="PIRSR" id="PIRSR604723-51"/>
    </source>
</evidence>
<evidence type="ECO:0000256" key="5">
    <source>
        <dbReference type="ARBA" id="ARBA00022756"/>
    </source>
</evidence>
<comment type="pathway">
    <text evidence="2 8">Cofactor biosynthesis; biotin biosynthesis.</text>
</comment>
<dbReference type="GO" id="GO:0008710">
    <property type="term" value="F:8-amino-7-oxononanoate synthase activity"/>
    <property type="evidence" value="ECO:0007669"/>
    <property type="project" value="UniProtKB-UniRule"/>
</dbReference>
<comment type="caution">
    <text evidence="11">The sequence shown here is derived from an EMBL/GenBank/DDBJ whole genome shotgun (WGS) entry which is preliminary data.</text>
</comment>
<dbReference type="InterPro" id="IPR022834">
    <property type="entry name" value="AONS_Proteobacteria"/>
</dbReference>
<dbReference type="Gene3D" id="3.90.1150.10">
    <property type="entry name" value="Aspartate Aminotransferase, domain 1"/>
    <property type="match status" value="1"/>
</dbReference>
<feature type="binding site" evidence="8">
    <location>
        <position position="233"/>
    </location>
    <ligand>
        <name>pyridoxal 5'-phosphate</name>
        <dbReference type="ChEBI" id="CHEBI:597326"/>
    </ligand>
</feature>
<evidence type="ECO:0000256" key="2">
    <source>
        <dbReference type="ARBA" id="ARBA00004746"/>
    </source>
</evidence>
<keyword evidence="4 8" id="KW-0808">Transferase</keyword>
<dbReference type="PANTHER" id="PTHR13693">
    <property type="entry name" value="CLASS II AMINOTRANSFERASE/8-AMINO-7-OXONONANOATE SYNTHASE"/>
    <property type="match status" value="1"/>
</dbReference>
<dbReference type="OrthoDB" id="9807157at2"/>
<comment type="similarity">
    <text evidence="8">Belongs to the class-II pyridoxal-phosphate-dependent aminotransferase family. BioF subfamily.</text>
</comment>
<dbReference type="HAMAP" id="MF_01693">
    <property type="entry name" value="BioF_aminotrans_2"/>
    <property type="match status" value="1"/>
</dbReference>
<keyword evidence="6 8" id="KW-0663">Pyridoxal phosphate</keyword>
<protein>
    <recommendedName>
        <fullName evidence="8">8-amino-7-oxononanoate synthase</fullName>
        <shortName evidence="8">AONS</shortName>
        <ecNumber evidence="8">2.3.1.47</ecNumber>
    </recommendedName>
    <alternativeName>
        <fullName evidence="8">7-keto-8-amino-pelargonic acid synthase</fullName>
        <shortName evidence="8">7-KAP synthase</shortName>
        <shortName evidence="8">KAPA synthase</shortName>
    </alternativeName>
    <alternativeName>
        <fullName evidence="8">8-amino-7-ketopelargonate synthase</fullName>
    </alternativeName>
</protein>
<feature type="modified residue" description="N6-(pyridoxal phosphate)lysine" evidence="8 9">
    <location>
        <position position="236"/>
    </location>
</feature>
<dbReference type="eggNOG" id="COG0156">
    <property type="taxonomic scope" value="Bacteria"/>
</dbReference>
<comment type="cofactor">
    <cofactor evidence="1 8 9">
        <name>pyridoxal 5'-phosphate</name>
        <dbReference type="ChEBI" id="CHEBI:597326"/>
    </cofactor>
</comment>
<organism evidence="11 12">
    <name type="scientific">Tatumella ptyseos ATCC 33301</name>
    <dbReference type="NCBI Taxonomy" id="1005995"/>
    <lineage>
        <taxon>Bacteria</taxon>
        <taxon>Pseudomonadati</taxon>
        <taxon>Pseudomonadota</taxon>
        <taxon>Gammaproteobacteria</taxon>
        <taxon>Enterobacterales</taxon>
        <taxon>Erwiniaceae</taxon>
        <taxon>Tatumella</taxon>
    </lineage>
</organism>
<dbReference type="InterPro" id="IPR015421">
    <property type="entry name" value="PyrdxlP-dep_Trfase_major"/>
</dbReference>
<keyword evidence="11" id="KW-0012">Acyltransferase</keyword>
<comment type="catalytic activity">
    <reaction evidence="7 8">
        <text>6-carboxyhexanoyl-[ACP] + L-alanine + H(+) = (8S)-8-amino-7-oxononanoate + holo-[ACP] + CO2</text>
        <dbReference type="Rhea" id="RHEA:42288"/>
        <dbReference type="Rhea" id="RHEA-COMP:9685"/>
        <dbReference type="Rhea" id="RHEA-COMP:9955"/>
        <dbReference type="ChEBI" id="CHEBI:15378"/>
        <dbReference type="ChEBI" id="CHEBI:16526"/>
        <dbReference type="ChEBI" id="CHEBI:57972"/>
        <dbReference type="ChEBI" id="CHEBI:64479"/>
        <dbReference type="ChEBI" id="CHEBI:78846"/>
        <dbReference type="ChEBI" id="CHEBI:149468"/>
        <dbReference type="EC" id="2.3.1.47"/>
    </reaction>
</comment>
<evidence type="ECO:0000256" key="1">
    <source>
        <dbReference type="ARBA" id="ARBA00001933"/>
    </source>
</evidence>
<evidence type="ECO:0000256" key="4">
    <source>
        <dbReference type="ARBA" id="ARBA00022679"/>
    </source>
</evidence>
<keyword evidence="5 8" id="KW-0093">Biotin biosynthesis</keyword>
<evidence type="ECO:0000256" key="6">
    <source>
        <dbReference type="ARBA" id="ARBA00022898"/>
    </source>
</evidence>
<dbReference type="GO" id="GO:0030170">
    <property type="term" value="F:pyridoxal phosphate binding"/>
    <property type="evidence" value="ECO:0007669"/>
    <property type="project" value="UniProtKB-UniRule"/>
</dbReference>
<proteinExistence type="inferred from homology"/>
<evidence type="ECO:0000313" key="12">
    <source>
        <dbReference type="Proteomes" id="UP000028602"/>
    </source>
</evidence>
<accession>A0A085JC84</accession>
<feature type="binding site" evidence="8">
    <location>
        <position position="179"/>
    </location>
    <ligand>
        <name>pyridoxal 5'-phosphate</name>
        <dbReference type="ChEBI" id="CHEBI:597326"/>
    </ligand>
</feature>
<name>A0A085JC84_9GAMM</name>
<dbReference type="NCBIfam" id="TIGR00858">
    <property type="entry name" value="bioF"/>
    <property type="match status" value="1"/>
</dbReference>
<gene>
    <name evidence="8 11" type="primary">bioF</name>
    <name evidence="11" type="ORF">GTPT_2812</name>
</gene>
<dbReference type="AlphaFoldDB" id="A0A085JC84"/>
<dbReference type="InterPro" id="IPR015422">
    <property type="entry name" value="PyrdxlP-dep_Trfase_small"/>
</dbReference>
<dbReference type="InterPro" id="IPR004723">
    <property type="entry name" value="AONS_Archaea/Proteobacteria"/>
</dbReference>
<evidence type="ECO:0000259" key="10">
    <source>
        <dbReference type="Pfam" id="PF00155"/>
    </source>
</evidence>
<evidence type="ECO:0000256" key="8">
    <source>
        <dbReference type="HAMAP-Rule" id="MF_01693"/>
    </source>
</evidence>
<dbReference type="CDD" id="cd06454">
    <property type="entry name" value="KBL_like"/>
    <property type="match status" value="1"/>
</dbReference>
<dbReference type="Gene3D" id="3.40.640.10">
    <property type="entry name" value="Type I PLP-dependent aspartate aminotransferase-like (Major domain)"/>
    <property type="match status" value="1"/>
</dbReference>
<dbReference type="EMBL" id="JMPR01000041">
    <property type="protein sequence ID" value="KFD18080.1"/>
    <property type="molecule type" value="Genomic_DNA"/>
</dbReference>
<dbReference type="PANTHER" id="PTHR13693:SF100">
    <property type="entry name" value="8-AMINO-7-OXONONANOATE SYNTHASE"/>
    <property type="match status" value="1"/>
</dbReference>
<dbReference type="GO" id="GO:0009102">
    <property type="term" value="P:biotin biosynthetic process"/>
    <property type="evidence" value="ECO:0007669"/>
    <property type="project" value="UniProtKB-UniRule"/>
</dbReference>
<dbReference type="Proteomes" id="UP000028602">
    <property type="component" value="Unassembled WGS sequence"/>
</dbReference>